<evidence type="ECO:0000256" key="1">
    <source>
        <dbReference type="SAM" id="Coils"/>
    </source>
</evidence>
<feature type="coiled-coil region" evidence="1">
    <location>
        <begin position="381"/>
        <end position="411"/>
    </location>
</feature>
<keyword evidence="3" id="KW-1185">Reference proteome</keyword>
<dbReference type="Proteomes" id="UP000076532">
    <property type="component" value="Unassembled WGS sequence"/>
</dbReference>
<protein>
    <submittedName>
        <fullName evidence="2">Uncharacterized protein</fullName>
    </submittedName>
</protein>
<proteinExistence type="predicted"/>
<name>A0A166W4I4_9AGAM</name>
<gene>
    <name evidence="2" type="ORF">FIBSPDRAFT_943192</name>
</gene>
<reference evidence="2 3" key="1">
    <citation type="journal article" date="2016" name="Mol. Biol. Evol.">
        <title>Comparative Genomics of Early-Diverging Mushroom-Forming Fungi Provides Insights into the Origins of Lignocellulose Decay Capabilities.</title>
        <authorList>
            <person name="Nagy L.G."/>
            <person name="Riley R."/>
            <person name="Tritt A."/>
            <person name="Adam C."/>
            <person name="Daum C."/>
            <person name="Floudas D."/>
            <person name="Sun H."/>
            <person name="Yadav J.S."/>
            <person name="Pangilinan J."/>
            <person name="Larsson K.H."/>
            <person name="Matsuura K."/>
            <person name="Barry K."/>
            <person name="Labutti K."/>
            <person name="Kuo R."/>
            <person name="Ohm R.A."/>
            <person name="Bhattacharya S.S."/>
            <person name="Shirouzu T."/>
            <person name="Yoshinaga Y."/>
            <person name="Martin F.M."/>
            <person name="Grigoriev I.V."/>
            <person name="Hibbett D.S."/>
        </authorList>
    </citation>
    <scope>NUCLEOTIDE SEQUENCE [LARGE SCALE GENOMIC DNA]</scope>
    <source>
        <strain evidence="2 3">CBS 109695</strain>
    </source>
</reference>
<accession>A0A166W4I4</accession>
<sequence length="427" mass="48238">MPGSLRVGTKGSGCLGRAFTILAIALRLMGSYRDTLTKCFPAMQFSISPELPTEIPSERAKDLYQRLAAAFRVLPLLEHDRLEEDRLQNHDGDALQRVKQGLEYEFERFCSSVGADFLDHAHAPAGFPAFVHAGMKMIWAGETDPMGIDAYRGTWFPDDEMMVDTHDHKDAWWTDSISKSLPYSGWDKTSMRAIEQETRARNAVNFLQRASVAQAAYISHQADRKQEIHRIIAGLETAHWRGSQMTLPLDRLFACMQTTLRAAFQHLPPDTEDAQRQWFMRGLRYEVQKFQACVGAGFIGQMEPAPIPEIIQLVCKAVREDDMRALNPIKFALSHTHVTGVPAAGWWTTYGQPFPAVFPAETYDEHQGIISRTRSRVEDGLRRCEELATSLEQQAEQADEAAIEVDFLQAQLFLLQGARRDGPLVEW</sequence>
<dbReference type="EMBL" id="KV417482">
    <property type="protein sequence ID" value="KZP33363.1"/>
    <property type="molecule type" value="Genomic_DNA"/>
</dbReference>
<keyword evidence="1" id="KW-0175">Coiled coil</keyword>
<evidence type="ECO:0000313" key="3">
    <source>
        <dbReference type="Proteomes" id="UP000076532"/>
    </source>
</evidence>
<evidence type="ECO:0000313" key="2">
    <source>
        <dbReference type="EMBL" id="KZP33363.1"/>
    </source>
</evidence>
<dbReference type="AlphaFoldDB" id="A0A166W4I4"/>
<organism evidence="2 3">
    <name type="scientific">Athelia psychrophila</name>
    <dbReference type="NCBI Taxonomy" id="1759441"/>
    <lineage>
        <taxon>Eukaryota</taxon>
        <taxon>Fungi</taxon>
        <taxon>Dikarya</taxon>
        <taxon>Basidiomycota</taxon>
        <taxon>Agaricomycotina</taxon>
        <taxon>Agaricomycetes</taxon>
        <taxon>Agaricomycetidae</taxon>
        <taxon>Atheliales</taxon>
        <taxon>Atheliaceae</taxon>
        <taxon>Athelia</taxon>
    </lineage>
</organism>